<keyword evidence="5" id="KW-1185">Reference proteome</keyword>
<evidence type="ECO:0008006" key="6">
    <source>
        <dbReference type="Google" id="ProtNLM"/>
    </source>
</evidence>
<evidence type="ECO:0000256" key="1">
    <source>
        <dbReference type="ARBA" id="ARBA00022737"/>
    </source>
</evidence>
<name>A0A453MCG9_AEGTS</name>
<organism evidence="4 5">
    <name type="scientific">Aegilops tauschii subsp. strangulata</name>
    <name type="common">Goatgrass</name>
    <dbReference type="NCBI Taxonomy" id="200361"/>
    <lineage>
        <taxon>Eukaryota</taxon>
        <taxon>Viridiplantae</taxon>
        <taxon>Streptophyta</taxon>
        <taxon>Embryophyta</taxon>
        <taxon>Tracheophyta</taxon>
        <taxon>Spermatophyta</taxon>
        <taxon>Magnoliopsida</taxon>
        <taxon>Liliopsida</taxon>
        <taxon>Poales</taxon>
        <taxon>Poaceae</taxon>
        <taxon>BOP clade</taxon>
        <taxon>Pooideae</taxon>
        <taxon>Triticodae</taxon>
        <taxon>Triticeae</taxon>
        <taxon>Triticinae</taxon>
        <taxon>Aegilops</taxon>
    </lineage>
</organism>
<evidence type="ECO:0000256" key="3">
    <source>
        <dbReference type="SAM" id="MobiDB-lite"/>
    </source>
</evidence>
<reference evidence="4" key="4">
    <citation type="submission" date="2019-03" db="UniProtKB">
        <authorList>
            <consortium name="EnsemblPlants"/>
        </authorList>
    </citation>
    <scope>IDENTIFICATION</scope>
</reference>
<proteinExistence type="predicted"/>
<evidence type="ECO:0000313" key="4">
    <source>
        <dbReference type="EnsemblPlants" id="AET5Gv21137700.1"/>
    </source>
</evidence>
<keyword evidence="2" id="KW-0809">Transit peptide</keyword>
<dbReference type="Gene3D" id="1.25.40.10">
    <property type="entry name" value="Tetratricopeptide repeat domain"/>
    <property type="match status" value="1"/>
</dbReference>
<dbReference type="AlphaFoldDB" id="A0A453MCG9"/>
<dbReference type="NCBIfam" id="TIGR00756">
    <property type="entry name" value="PPR"/>
    <property type="match status" value="1"/>
</dbReference>
<dbReference type="InterPro" id="IPR002885">
    <property type="entry name" value="PPR_rpt"/>
</dbReference>
<reference evidence="5" key="1">
    <citation type="journal article" date="2014" name="Science">
        <title>Ancient hybridizations among the ancestral genomes of bread wheat.</title>
        <authorList>
            <consortium name="International Wheat Genome Sequencing Consortium,"/>
            <person name="Marcussen T."/>
            <person name="Sandve S.R."/>
            <person name="Heier L."/>
            <person name="Spannagl M."/>
            <person name="Pfeifer M."/>
            <person name="Jakobsen K.S."/>
            <person name="Wulff B.B."/>
            <person name="Steuernagel B."/>
            <person name="Mayer K.F."/>
            <person name="Olsen O.A."/>
        </authorList>
    </citation>
    <scope>NUCLEOTIDE SEQUENCE [LARGE SCALE GENOMIC DNA]</scope>
    <source>
        <strain evidence="5">cv. AL8/78</strain>
    </source>
</reference>
<dbReference type="Gramene" id="AET5Gv21137700.1">
    <property type="protein sequence ID" value="AET5Gv21137700.1"/>
    <property type="gene ID" value="AET5Gv21137700"/>
</dbReference>
<sequence>RVPPLPLPPRLPIPAAPALLPPGDALRRLLPLPPSRGPPAPHASGPVRARPGPHRRRQLPPPPLRLLRPPDAALALFRRIPAKSLVSLNTVVDTLAGNGDHLGALDLFREMQRGTGLTPEAYTVQSVLGVCAGAGALSLGVYAHALLRQLGDHGDVSRDVVINNSLVDL</sequence>
<dbReference type="PANTHER" id="PTHR47926">
    <property type="entry name" value="PENTATRICOPEPTIDE REPEAT-CONTAINING PROTEIN"/>
    <property type="match status" value="1"/>
</dbReference>
<keyword evidence="1" id="KW-0677">Repeat</keyword>
<evidence type="ECO:0000256" key="2">
    <source>
        <dbReference type="ARBA" id="ARBA00022946"/>
    </source>
</evidence>
<accession>A0A453MCG9</accession>
<evidence type="ECO:0000313" key="5">
    <source>
        <dbReference type="Proteomes" id="UP000015105"/>
    </source>
</evidence>
<reference evidence="4" key="5">
    <citation type="journal article" date="2021" name="G3 (Bethesda)">
        <title>Aegilops tauschii genome assembly Aet v5.0 features greater sequence contiguity and improved annotation.</title>
        <authorList>
            <person name="Wang L."/>
            <person name="Zhu T."/>
            <person name="Rodriguez J.C."/>
            <person name="Deal K.R."/>
            <person name="Dubcovsky J."/>
            <person name="McGuire P.E."/>
            <person name="Lux T."/>
            <person name="Spannagl M."/>
            <person name="Mayer K.F.X."/>
            <person name="Baldrich P."/>
            <person name="Meyers B.C."/>
            <person name="Huo N."/>
            <person name="Gu Y.Q."/>
            <person name="Zhou H."/>
            <person name="Devos K.M."/>
            <person name="Bennetzen J.L."/>
            <person name="Unver T."/>
            <person name="Budak H."/>
            <person name="Gulick P.J."/>
            <person name="Galiba G."/>
            <person name="Kalapos B."/>
            <person name="Nelson D.R."/>
            <person name="Li P."/>
            <person name="You F.M."/>
            <person name="Luo M.C."/>
            <person name="Dvorak J."/>
        </authorList>
    </citation>
    <scope>NUCLEOTIDE SEQUENCE [LARGE SCALE GENOMIC DNA]</scope>
    <source>
        <strain evidence="4">cv. AL8/78</strain>
    </source>
</reference>
<dbReference type="Proteomes" id="UP000015105">
    <property type="component" value="Chromosome 5D"/>
</dbReference>
<dbReference type="EnsemblPlants" id="AET5Gv21137700.1">
    <property type="protein sequence ID" value="AET5Gv21137700.1"/>
    <property type="gene ID" value="AET5Gv21137700"/>
</dbReference>
<reference evidence="5" key="2">
    <citation type="journal article" date="2017" name="Nat. Plants">
        <title>The Aegilops tauschii genome reveals multiple impacts of transposons.</title>
        <authorList>
            <person name="Zhao G."/>
            <person name="Zou C."/>
            <person name="Li K."/>
            <person name="Wang K."/>
            <person name="Li T."/>
            <person name="Gao L."/>
            <person name="Zhang X."/>
            <person name="Wang H."/>
            <person name="Yang Z."/>
            <person name="Liu X."/>
            <person name="Jiang W."/>
            <person name="Mao L."/>
            <person name="Kong X."/>
            <person name="Jiao Y."/>
            <person name="Jia J."/>
        </authorList>
    </citation>
    <scope>NUCLEOTIDE SEQUENCE [LARGE SCALE GENOMIC DNA]</scope>
    <source>
        <strain evidence="5">cv. AL8/78</strain>
    </source>
</reference>
<dbReference type="InterPro" id="IPR011990">
    <property type="entry name" value="TPR-like_helical_dom_sf"/>
</dbReference>
<feature type="compositionally biased region" description="Pro residues" evidence="3">
    <location>
        <begin position="31"/>
        <end position="41"/>
    </location>
</feature>
<protein>
    <recommendedName>
        <fullName evidence="6">Pentacotripeptide-repeat region of PRORP domain-containing protein</fullName>
    </recommendedName>
</protein>
<dbReference type="GO" id="GO:0003723">
    <property type="term" value="F:RNA binding"/>
    <property type="evidence" value="ECO:0007669"/>
    <property type="project" value="InterPro"/>
</dbReference>
<dbReference type="InterPro" id="IPR046960">
    <property type="entry name" value="PPR_At4g14850-like_plant"/>
</dbReference>
<feature type="region of interest" description="Disordered" evidence="3">
    <location>
        <begin position="24"/>
        <end position="65"/>
    </location>
</feature>
<reference evidence="4" key="3">
    <citation type="journal article" date="2017" name="Nature">
        <title>Genome sequence of the progenitor of the wheat D genome Aegilops tauschii.</title>
        <authorList>
            <person name="Luo M.C."/>
            <person name="Gu Y.Q."/>
            <person name="Puiu D."/>
            <person name="Wang H."/>
            <person name="Twardziok S.O."/>
            <person name="Deal K.R."/>
            <person name="Huo N."/>
            <person name="Zhu T."/>
            <person name="Wang L."/>
            <person name="Wang Y."/>
            <person name="McGuire P.E."/>
            <person name="Liu S."/>
            <person name="Long H."/>
            <person name="Ramasamy R.K."/>
            <person name="Rodriguez J.C."/>
            <person name="Van S.L."/>
            <person name="Yuan L."/>
            <person name="Wang Z."/>
            <person name="Xia Z."/>
            <person name="Xiao L."/>
            <person name="Anderson O.D."/>
            <person name="Ouyang S."/>
            <person name="Liang Y."/>
            <person name="Zimin A.V."/>
            <person name="Pertea G."/>
            <person name="Qi P."/>
            <person name="Bennetzen J.L."/>
            <person name="Dai X."/>
            <person name="Dawson M.W."/>
            <person name="Muller H.G."/>
            <person name="Kugler K."/>
            <person name="Rivarola-Duarte L."/>
            <person name="Spannagl M."/>
            <person name="Mayer K.F.X."/>
            <person name="Lu F.H."/>
            <person name="Bevan M.W."/>
            <person name="Leroy P."/>
            <person name="Li P."/>
            <person name="You F.M."/>
            <person name="Sun Q."/>
            <person name="Liu Z."/>
            <person name="Lyons E."/>
            <person name="Wicker T."/>
            <person name="Salzberg S.L."/>
            <person name="Devos K.M."/>
            <person name="Dvorak J."/>
        </authorList>
    </citation>
    <scope>NUCLEOTIDE SEQUENCE [LARGE SCALE GENOMIC DNA]</scope>
    <source>
        <strain evidence="4">cv. AL8/78</strain>
    </source>
</reference>
<dbReference type="PANTHER" id="PTHR47926:SF508">
    <property type="entry name" value="PENTATRICOPEPTIDE REPEAT-CONTAINING PROTEIN"/>
    <property type="match status" value="1"/>
</dbReference>
<dbReference type="STRING" id="200361.A0A453MCG9"/>
<dbReference type="GO" id="GO:0009451">
    <property type="term" value="P:RNA modification"/>
    <property type="evidence" value="ECO:0007669"/>
    <property type="project" value="InterPro"/>
</dbReference>